<name>A0ABT2ZVP5_9RHOB</name>
<dbReference type="RefSeq" id="WP_218629412.1">
    <property type="nucleotide sequence ID" value="NZ_JAHVAI010000002.1"/>
</dbReference>
<evidence type="ECO:0000256" key="1">
    <source>
        <dbReference type="ARBA" id="ARBA00023239"/>
    </source>
</evidence>
<gene>
    <name evidence="4" type="ORF">OE699_03050</name>
</gene>
<keyword evidence="1" id="KW-0456">Lyase</keyword>
<evidence type="ECO:0000313" key="5">
    <source>
        <dbReference type="Proteomes" id="UP001526166"/>
    </source>
</evidence>
<feature type="domain" description="Fumarase C C-terminal" evidence="3">
    <location>
        <begin position="410"/>
        <end position="456"/>
    </location>
</feature>
<evidence type="ECO:0000259" key="3">
    <source>
        <dbReference type="Pfam" id="PF10415"/>
    </source>
</evidence>
<comment type="caution">
    <text evidence="4">The sequence shown here is derived from an EMBL/GenBank/DDBJ whole genome shotgun (WGS) entry which is preliminary data.</text>
</comment>
<evidence type="ECO:0000313" key="4">
    <source>
        <dbReference type="EMBL" id="MCV2877819.1"/>
    </source>
</evidence>
<dbReference type="PROSITE" id="PS00163">
    <property type="entry name" value="FUMARATE_LYASES"/>
    <property type="match status" value="1"/>
</dbReference>
<dbReference type="InterPro" id="IPR051546">
    <property type="entry name" value="Aspartate_Ammonia-Lyase"/>
</dbReference>
<reference evidence="4 5" key="1">
    <citation type="submission" date="2022-10" db="EMBL/GenBank/DDBJ databases">
        <title>Sinirhodobacter sp. nov., isolated from ocean surface sediments.</title>
        <authorList>
            <person name="He W."/>
            <person name="Wang L."/>
            <person name="Zhang D.-F."/>
        </authorList>
    </citation>
    <scope>NUCLEOTIDE SEQUENCE [LARGE SCALE GENOMIC DNA]</scope>
    <source>
        <strain evidence="4 5">WL0115</strain>
    </source>
</reference>
<sequence length="457" mass="49290">MHHAMRIEEDNLGQITLPSTCLWGIHTQRAIDNFPISGIKLNLFPEFIRSLAWVKTAAARANRSLGVLSGEKARVIEEVCADIVAGRYHDAFRVDMIQGGAGTSTNMNANEVIANLGLMRMGHAPGEYDYLHPNDDVNRSQSTNDVYPTAMRLAIVSQCDDFRAAQLRLVEAFKERAEAFAHIRKIGRTQLQDAVPMTLGQEFAGFAATILEDVEIIGRLSHLLLEVNLGGTAIGTRVNTPEGYAEAAVRELAIVSGLEAKLATDLIEASSDTGAYVTFSGVLKRISVKLSKICNDLRLLSSGPRSGFMEIRLPAVQAGSSIMPGKVNPVIPEVVNQVAFQVIGNDLTVTMAAEAGQLQLNAFEPVIVLNVLQSMRILMHAMDTLAERCVKGIEANIAECEGALENSLVLATMLVPHIGYSKAAKVAKTALAEGAQVIETAVKLGYGTAEEIEAMIR</sequence>
<dbReference type="CDD" id="cd01357">
    <property type="entry name" value="Aspartase"/>
    <property type="match status" value="1"/>
</dbReference>
<organism evidence="4 5">
    <name type="scientific">Sedimentimonas flavescens</name>
    <dbReference type="NCBI Taxonomy" id="2851012"/>
    <lineage>
        <taxon>Bacteria</taxon>
        <taxon>Pseudomonadati</taxon>
        <taxon>Pseudomonadota</taxon>
        <taxon>Alphaproteobacteria</taxon>
        <taxon>Rhodobacterales</taxon>
        <taxon>Rhodobacter group</taxon>
        <taxon>Sedimentimonas</taxon>
    </lineage>
</organism>
<evidence type="ECO:0000259" key="2">
    <source>
        <dbReference type="Pfam" id="PF00206"/>
    </source>
</evidence>
<dbReference type="PANTHER" id="PTHR42696">
    <property type="entry name" value="ASPARTATE AMMONIA-LYASE"/>
    <property type="match status" value="1"/>
</dbReference>
<proteinExistence type="predicted"/>
<dbReference type="Pfam" id="PF00206">
    <property type="entry name" value="Lyase_1"/>
    <property type="match status" value="1"/>
</dbReference>
<dbReference type="Proteomes" id="UP001526166">
    <property type="component" value="Unassembled WGS sequence"/>
</dbReference>
<dbReference type="InterPro" id="IPR022761">
    <property type="entry name" value="Fumarate_lyase_N"/>
</dbReference>
<keyword evidence="5" id="KW-1185">Reference proteome</keyword>
<dbReference type="NCBIfam" id="NF008909">
    <property type="entry name" value="PRK12273.1"/>
    <property type="match status" value="1"/>
</dbReference>
<feature type="domain" description="Fumarate lyase N-terminal" evidence="2">
    <location>
        <begin position="13"/>
        <end position="344"/>
    </location>
</feature>
<dbReference type="Pfam" id="PF10415">
    <property type="entry name" value="FumaraseC_C"/>
    <property type="match status" value="1"/>
</dbReference>
<dbReference type="InterPro" id="IPR020557">
    <property type="entry name" value="Fumarate_lyase_CS"/>
</dbReference>
<dbReference type="PANTHER" id="PTHR42696:SF2">
    <property type="entry name" value="ASPARTATE AMMONIA-LYASE"/>
    <property type="match status" value="1"/>
</dbReference>
<protein>
    <submittedName>
        <fullName evidence="4">Aspartate ammonia-lyase</fullName>
    </submittedName>
</protein>
<dbReference type="EMBL" id="JAOWKW010000002">
    <property type="protein sequence ID" value="MCV2877819.1"/>
    <property type="molecule type" value="Genomic_DNA"/>
</dbReference>
<dbReference type="InterPro" id="IPR018951">
    <property type="entry name" value="Fumarase_C_C"/>
</dbReference>
<accession>A0ABT2ZVP5</accession>